<protein>
    <submittedName>
        <fullName evidence="1">Rna-directed dna polymerase from mobile element jockey-like</fullName>
    </submittedName>
</protein>
<accession>A0ABQ9CZN9</accession>
<dbReference type="Proteomes" id="UP001145742">
    <property type="component" value="Unassembled WGS sequence"/>
</dbReference>
<sequence length="253" mass="28894">MPVNSQLNIGQQCAWVAKNASRILACIKNIVASRIREVIVPLYSALLRPHLKCCVQFWAPCYKNDIEVLEPVQRRAVGLEKGIENQLELKLDRNIGDNKKSFFKYINGNRQYRNIIGPLQDETGHLTSGDRIKAEVFSALFASVFNMDEGPRGSQCRELEDHVCKNDQVPVEPEIVGDLLLQLDPHKSMGPDQIHPRILKELSDTITKLLLMFFEQSWECREVLGEWKLANVVLIIQKGKKETTDLQSHFCAW</sequence>
<comment type="caution">
    <text evidence="1">The sequence shown here is derived from an EMBL/GenBank/DDBJ whole genome shotgun (WGS) entry which is preliminary data.</text>
</comment>
<name>A0ABQ9CZN9_9PASS</name>
<organism evidence="1 2">
    <name type="scientific">Willisornis vidua</name>
    <name type="common">Xingu scale-backed antbird</name>
    <dbReference type="NCBI Taxonomy" id="1566151"/>
    <lineage>
        <taxon>Eukaryota</taxon>
        <taxon>Metazoa</taxon>
        <taxon>Chordata</taxon>
        <taxon>Craniata</taxon>
        <taxon>Vertebrata</taxon>
        <taxon>Euteleostomi</taxon>
        <taxon>Archelosauria</taxon>
        <taxon>Archosauria</taxon>
        <taxon>Dinosauria</taxon>
        <taxon>Saurischia</taxon>
        <taxon>Theropoda</taxon>
        <taxon>Coelurosauria</taxon>
        <taxon>Aves</taxon>
        <taxon>Neognathae</taxon>
        <taxon>Neoaves</taxon>
        <taxon>Telluraves</taxon>
        <taxon>Australaves</taxon>
        <taxon>Passeriformes</taxon>
        <taxon>Thamnophilidae</taxon>
        <taxon>Willisornis</taxon>
    </lineage>
</organism>
<keyword evidence="2" id="KW-1185">Reference proteome</keyword>
<reference evidence="1" key="1">
    <citation type="submission" date="2019-10" db="EMBL/GenBank/DDBJ databases">
        <authorList>
            <person name="Soares A.E.R."/>
            <person name="Aleixo A."/>
            <person name="Schneider P."/>
            <person name="Miyaki C.Y."/>
            <person name="Schneider M.P."/>
            <person name="Mello C."/>
            <person name="Vasconcelos A.T.R."/>
        </authorList>
    </citation>
    <scope>NUCLEOTIDE SEQUENCE</scope>
    <source>
        <tissue evidence="1">Muscle</tissue>
    </source>
</reference>
<dbReference type="PANTHER" id="PTHR33395:SF22">
    <property type="entry name" value="REVERSE TRANSCRIPTASE DOMAIN-CONTAINING PROTEIN"/>
    <property type="match status" value="1"/>
</dbReference>
<dbReference type="PANTHER" id="PTHR33395">
    <property type="entry name" value="TRANSCRIPTASE, PUTATIVE-RELATED-RELATED"/>
    <property type="match status" value="1"/>
</dbReference>
<evidence type="ECO:0000313" key="2">
    <source>
        <dbReference type="Proteomes" id="UP001145742"/>
    </source>
</evidence>
<evidence type="ECO:0000313" key="1">
    <source>
        <dbReference type="EMBL" id="KAJ7408906.1"/>
    </source>
</evidence>
<gene>
    <name evidence="1" type="ORF">WISP_117889</name>
</gene>
<proteinExistence type="predicted"/>
<dbReference type="EMBL" id="WHWB01034510">
    <property type="protein sequence ID" value="KAJ7408906.1"/>
    <property type="molecule type" value="Genomic_DNA"/>
</dbReference>